<dbReference type="InterPro" id="IPR038534">
    <property type="entry name" value="Rtr1/RPAP2_sf"/>
</dbReference>
<evidence type="ECO:0000256" key="4">
    <source>
        <dbReference type="ARBA" id="ARBA00022771"/>
    </source>
</evidence>
<keyword evidence="8 12" id="KW-0539">Nucleus</keyword>
<gene>
    <name evidence="16" type="primary">LOC102805738</name>
</gene>
<comment type="similarity">
    <text evidence="2 11 12">Belongs to the RPAP2 family.</text>
</comment>
<evidence type="ECO:0000259" key="14">
    <source>
        <dbReference type="PROSITE" id="PS51479"/>
    </source>
</evidence>
<evidence type="ECO:0000256" key="13">
    <source>
        <dbReference type="SAM" id="MobiDB-lite"/>
    </source>
</evidence>
<evidence type="ECO:0000256" key="6">
    <source>
        <dbReference type="ARBA" id="ARBA00022833"/>
    </source>
</evidence>
<feature type="compositionally biased region" description="Basic and acidic residues" evidence="13">
    <location>
        <begin position="12"/>
        <end position="22"/>
    </location>
</feature>
<dbReference type="Pfam" id="PF04181">
    <property type="entry name" value="RPAP2_Rtr1"/>
    <property type="match status" value="1"/>
</dbReference>
<evidence type="ECO:0000256" key="10">
    <source>
        <dbReference type="ARBA" id="ARBA00048336"/>
    </source>
</evidence>
<comment type="function">
    <text evidence="12">Putative RNA polymerase II subunit B1 C-terminal domain (CTD) phosphatase involved in RNA polymerase II transcription regulation.</text>
</comment>
<dbReference type="InterPro" id="IPR039693">
    <property type="entry name" value="Rtr1/RPAP2"/>
</dbReference>
<evidence type="ECO:0000256" key="3">
    <source>
        <dbReference type="ARBA" id="ARBA00022723"/>
    </source>
</evidence>
<evidence type="ECO:0000256" key="5">
    <source>
        <dbReference type="ARBA" id="ARBA00022801"/>
    </source>
</evidence>
<keyword evidence="3 12" id="KW-0479">Metal-binding</keyword>
<feature type="domain" description="RTR1-type" evidence="14">
    <location>
        <begin position="57"/>
        <end position="140"/>
    </location>
</feature>
<proteinExistence type="inferred from homology"/>
<comment type="catalytic activity">
    <reaction evidence="9 12">
        <text>O-phospho-L-seryl-[protein] + H2O = L-seryl-[protein] + phosphate</text>
        <dbReference type="Rhea" id="RHEA:20629"/>
        <dbReference type="Rhea" id="RHEA-COMP:9863"/>
        <dbReference type="Rhea" id="RHEA-COMP:11604"/>
        <dbReference type="ChEBI" id="CHEBI:15377"/>
        <dbReference type="ChEBI" id="CHEBI:29999"/>
        <dbReference type="ChEBI" id="CHEBI:43474"/>
        <dbReference type="ChEBI" id="CHEBI:83421"/>
        <dbReference type="EC" id="3.1.3.16"/>
    </reaction>
</comment>
<evidence type="ECO:0000313" key="16">
    <source>
        <dbReference type="RefSeq" id="XP_006821462.1"/>
    </source>
</evidence>
<comment type="subcellular location">
    <subcellularLocation>
        <location evidence="1 12">Nucleus</location>
    </subcellularLocation>
</comment>
<evidence type="ECO:0000256" key="9">
    <source>
        <dbReference type="ARBA" id="ARBA00047761"/>
    </source>
</evidence>
<name>A0ABM0MN71_SACKO</name>
<keyword evidence="4 12" id="KW-0863">Zinc-finger</keyword>
<evidence type="ECO:0000256" key="2">
    <source>
        <dbReference type="ARBA" id="ARBA00005676"/>
    </source>
</evidence>
<evidence type="ECO:0000256" key="8">
    <source>
        <dbReference type="ARBA" id="ARBA00023242"/>
    </source>
</evidence>
<dbReference type="PROSITE" id="PS51479">
    <property type="entry name" value="ZF_RTR1"/>
    <property type="match status" value="1"/>
</dbReference>
<reference evidence="16" key="1">
    <citation type="submission" date="2025-08" db="UniProtKB">
        <authorList>
            <consortium name="RefSeq"/>
        </authorList>
    </citation>
    <scope>IDENTIFICATION</scope>
    <source>
        <tissue evidence="16">Testes</tissue>
    </source>
</reference>
<accession>A0ABM0MN71</accession>
<keyword evidence="15" id="KW-1185">Reference proteome</keyword>
<evidence type="ECO:0000256" key="12">
    <source>
        <dbReference type="RuleBase" id="RU367080"/>
    </source>
</evidence>
<dbReference type="EC" id="3.1.3.16" evidence="12"/>
<dbReference type="InterPro" id="IPR007308">
    <property type="entry name" value="Rtr1/RPAP2_dom"/>
</dbReference>
<feature type="compositionally biased region" description="Basic residues" evidence="13">
    <location>
        <begin position="1"/>
        <end position="11"/>
    </location>
</feature>
<dbReference type="RefSeq" id="XP_006821462.1">
    <property type="nucleotide sequence ID" value="XM_006821399.1"/>
</dbReference>
<dbReference type="PANTHER" id="PTHR14732:SF0">
    <property type="entry name" value="RNA POLYMERASE II SUBUNIT B1 CTD PHOSPHATASE RPAP2-RELATED"/>
    <property type="match status" value="1"/>
</dbReference>
<feature type="compositionally biased region" description="Low complexity" evidence="13">
    <location>
        <begin position="394"/>
        <end position="406"/>
    </location>
</feature>
<protein>
    <recommendedName>
        <fullName evidence="12">RNA polymerase II subunit B1 CTD phosphatase RPAP2 homolog</fullName>
        <ecNumber evidence="12">3.1.3.16</ecNumber>
    </recommendedName>
</protein>
<evidence type="ECO:0000313" key="15">
    <source>
        <dbReference type="Proteomes" id="UP000694865"/>
    </source>
</evidence>
<feature type="region of interest" description="Disordered" evidence="13">
    <location>
        <begin position="234"/>
        <end position="256"/>
    </location>
</feature>
<feature type="region of interest" description="Disordered" evidence="13">
    <location>
        <begin position="394"/>
        <end position="435"/>
    </location>
</feature>
<organism evidence="15 16">
    <name type="scientific">Saccoglossus kowalevskii</name>
    <name type="common">Acorn worm</name>
    <dbReference type="NCBI Taxonomy" id="10224"/>
    <lineage>
        <taxon>Eukaryota</taxon>
        <taxon>Metazoa</taxon>
        <taxon>Hemichordata</taxon>
        <taxon>Enteropneusta</taxon>
        <taxon>Harrimaniidae</taxon>
        <taxon>Saccoglossus</taxon>
    </lineage>
</organism>
<keyword evidence="7 12" id="KW-0904">Protein phosphatase</keyword>
<evidence type="ECO:0000256" key="1">
    <source>
        <dbReference type="ARBA" id="ARBA00004123"/>
    </source>
</evidence>
<feature type="region of interest" description="Disordered" evidence="13">
    <location>
        <begin position="1"/>
        <end position="22"/>
    </location>
</feature>
<evidence type="ECO:0000256" key="7">
    <source>
        <dbReference type="ARBA" id="ARBA00022912"/>
    </source>
</evidence>
<dbReference type="PANTHER" id="PTHR14732">
    <property type="entry name" value="RNA POLYMERASE II SUBUNIT B1 CTD PHOSPHATASE RPAP2-RELATED"/>
    <property type="match status" value="1"/>
</dbReference>
<comment type="catalytic activity">
    <reaction evidence="10 12">
        <text>O-phospho-L-threonyl-[protein] + H2O = L-threonyl-[protein] + phosphate</text>
        <dbReference type="Rhea" id="RHEA:47004"/>
        <dbReference type="Rhea" id="RHEA-COMP:11060"/>
        <dbReference type="Rhea" id="RHEA-COMP:11605"/>
        <dbReference type="ChEBI" id="CHEBI:15377"/>
        <dbReference type="ChEBI" id="CHEBI:30013"/>
        <dbReference type="ChEBI" id="CHEBI:43474"/>
        <dbReference type="ChEBI" id="CHEBI:61977"/>
        <dbReference type="EC" id="3.1.3.16"/>
    </reaction>
</comment>
<evidence type="ECO:0000256" key="11">
    <source>
        <dbReference type="PROSITE-ProRule" id="PRU00812"/>
    </source>
</evidence>
<feature type="compositionally biased region" description="Polar residues" evidence="13">
    <location>
        <begin position="236"/>
        <end position="248"/>
    </location>
</feature>
<dbReference type="GeneID" id="102805738"/>
<keyword evidence="6 12" id="KW-0862">Zinc</keyword>
<dbReference type="Proteomes" id="UP000694865">
    <property type="component" value="Unplaced"/>
</dbReference>
<sequence length="482" mass="54449">MSKAHKSRKKKGDPEIDPKRKASLEAKIRKQVACEERAFRIVEKLLDNPITEEYLIDCAKFITPSHYADITIERSVAKQCGYPVCENGLSNMPKQKYHISTHSNKIYDISERKCFCSNFCYKASKYFENQVPSSPVWTREGEIPPDITLLSKDKTTKKDFKIEGAGQEVVLISPKVKKEDINQVTVNPDDVPEVPLDELADDLSQLLITDEEHMSQIKDRADEETRFENKSEMNEVGTSCHGNQSNAGGLSASDKVPSEETHEDLCMELQNKQRSVVEKEDTAADESQQQKVGVVDNLEQRTKDSVTVKPKTKKRKPKKCLDVPINKSLPLEIVRKTLFEWRTVEAIRLVFGDETANKLAATQQELVQTLQQQSSQPSANTEIVNNLSDSSVNAVAQQQTEQLAQQSVNMSEEDRAKNKSVAGMPGEKDYGQLLQQQKSNKLVAGEKKISREEAIFEAKVQKFYRGTVLSKKEDVKREEKVL</sequence>
<keyword evidence="5 12" id="KW-0378">Hydrolase</keyword>
<dbReference type="Gene3D" id="1.25.40.820">
    <property type="match status" value="1"/>
</dbReference>